<evidence type="ECO:0000313" key="12">
    <source>
        <dbReference type="EMBL" id="NHO53727.1"/>
    </source>
</evidence>
<evidence type="ECO:0000256" key="7">
    <source>
        <dbReference type="HAMAP-Rule" id="MF_01200"/>
    </source>
</evidence>
<feature type="active site" description="For OMPdecase activity" evidence="8">
    <location>
        <position position="66"/>
    </location>
</feature>
<evidence type="ECO:0000259" key="11">
    <source>
        <dbReference type="SMART" id="SM00934"/>
    </source>
</evidence>
<organism evidence="12 13">
    <name type="scientific">Acetobacter estunensis</name>
    <dbReference type="NCBI Taxonomy" id="104097"/>
    <lineage>
        <taxon>Bacteria</taxon>
        <taxon>Pseudomonadati</taxon>
        <taxon>Pseudomonadota</taxon>
        <taxon>Alphaproteobacteria</taxon>
        <taxon>Acetobacterales</taxon>
        <taxon>Acetobacteraceae</taxon>
        <taxon>Acetobacter</taxon>
    </lineage>
</organism>
<dbReference type="RefSeq" id="WP_166314324.1">
    <property type="nucleotide sequence ID" value="NZ_WOTH01000011.1"/>
</dbReference>
<dbReference type="InterPro" id="IPR018089">
    <property type="entry name" value="OMPdecase_AS"/>
</dbReference>
<evidence type="ECO:0000256" key="4">
    <source>
        <dbReference type="ARBA" id="ARBA00022975"/>
    </source>
</evidence>
<dbReference type="GO" id="GO:0005829">
    <property type="term" value="C:cytosol"/>
    <property type="evidence" value="ECO:0007669"/>
    <property type="project" value="TreeGrafter"/>
</dbReference>
<feature type="active site" description="Proton donor" evidence="7">
    <location>
        <position position="63"/>
    </location>
</feature>
<keyword evidence="3 7" id="KW-0210">Decarboxylase</keyword>
<dbReference type="SMART" id="SM00934">
    <property type="entry name" value="OMPdecase"/>
    <property type="match status" value="1"/>
</dbReference>
<feature type="active site" description="For OMPdecase activity" evidence="8">
    <location>
        <position position="61"/>
    </location>
</feature>
<comment type="function">
    <text evidence="1 7">Catalyzes the decarboxylation of orotidine 5'-monophosphate (OMP) to uridine 5'-monophosphate (UMP).</text>
</comment>
<comment type="catalytic activity">
    <reaction evidence="6 7 10">
        <text>orotidine 5'-phosphate + H(+) = UMP + CO2</text>
        <dbReference type="Rhea" id="RHEA:11596"/>
        <dbReference type="ChEBI" id="CHEBI:15378"/>
        <dbReference type="ChEBI" id="CHEBI:16526"/>
        <dbReference type="ChEBI" id="CHEBI:57538"/>
        <dbReference type="ChEBI" id="CHEBI:57865"/>
        <dbReference type="EC" id="4.1.1.23"/>
    </reaction>
</comment>
<dbReference type="AlphaFoldDB" id="A0A967B4R0"/>
<evidence type="ECO:0000256" key="5">
    <source>
        <dbReference type="ARBA" id="ARBA00023239"/>
    </source>
</evidence>
<dbReference type="InterPro" id="IPR014732">
    <property type="entry name" value="OMPdecase"/>
</dbReference>
<dbReference type="NCBIfam" id="NF001273">
    <property type="entry name" value="PRK00230.1"/>
    <property type="match status" value="1"/>
</dbReference>
<feature type="binding site" evidence="7 9">
    <location>
        <position position="184"/>
    </location>
    <ligand>
        <name>substrate</name>
    </ligand>
</feature>
<dbReference type="Gene3D" id="3.20.20.70">
    <property type="entry name" value="Aldolase class I"/>
    <property type="match status" value="1"/>
</dbReference>
<feature type="binding site" evidence="7 9">
    <location>
        <position position="13"/>
    </location>
    <ligand>
        <name>substrate</name>
    </ligand>
</feature>
<keyword evidence="13" id="KW-1185">Reference proteome</keyword>
<dbReference type="InterPro" id="IPR011060">
    <property type="entry name" value="RibuloseP-bd_barrel"/>
</dbReference>
<evidence type="ECO:0000313" key="13">
    <source>
        <dbReference type="Proteomes" id="UP000597459"/>
    </source>
</evidence>
<dbReference type="EMBL" id="WOTH01000011">
    <property type="protein sequence ID" value="NHO53727.1"/>
    <property type="molecule type" value="Genomic_DNA"/>
</dbReference>
<dbReference type="HAMAP" id="MF_01200_B">
    <property type="entry name" value="OMPdecase_type1_B"/>
    <property type="match status" value="1"/>
</dbReference>
<dbReference type="Proteomes" id="UP000597459">
    <property type="component" value="Unassembled WGS sequence"/>
</dbReference>
<evidence type="ECO:0000256" key="2">
    <source>
        <dbReference type="ARBA" id="ARBA00004861"/>
    </source>
</evidence>
<feature type="binding site" evidence="7 9">
    <location>
        <position position="213"/>
    </location>
    <ligand>
        <name>substrate</name>
    </ligand>
</feature>
<dbReference type="CDD" id="cd04725">
    <property type="entry name" value="OMP_decarboxylase_like"/>
    <property type="match status" value="1"/>
</dbReference>
<keyword evidence="4 7" id="KW-0665">Pyrimidine biosynthesis</keyword>
<proteinExistence type="inferred from homology"/>
<comment type="caution">
    <text evidence="12">The sequence shown here is derived from an EMBL/GenBank/DDBJ whole genome shotgun (WGS) entry which is preliminary data.</text>
</comment>
<evidence type="ECO:0000256" key="10">
    <source>
        <dbReference type="RuleBase" id="RU000512"/>
    </source>
</evidence>
<name>A0A967B4R0_9PROT</name>
<gene>
    <name evidence="7 12" type="primary">pyrF</name>
    <name evidence="12" type="ORF">GOB87_07085</name>
</gene>
<feature type="binding site" evidence="7 9">
    <location>
        <position position="35"/>
    </location>
    <ligand>
        <name>substrate</name>
    </ligand>
</feature>
<dbReference type="PROSITE" id="PS00156">
    <property type="entry name" value="OMPDECASE"/>
    <property type="match status" value="1"/>
</dbReference>
<dbReference type="Pfam" id="PF00215">
    <property type="entry name" value="OMPdecase"/>
    <property type="match status" value="1"/>
</dbReference>
<dbReference type="SUPFAM" id="SSF51366">
    <property type="entry name" value="Ribulose-phoshate binding barrel"/>
    <property type="match status" value="1"/>
</dbReference>
<reference evidence="12" key="1">
    <citation type="submission" date="2019-11" db="EMBL/GenBank/DDBJ databases">
        <title>Description of new Acetobacter species.</title>
        <authorList>
            <person name="Cleenwerck I."/>
            <person name="Sombolestani A.S."/>
        </authorList>
    </citation>
    <scope>NUCLEOTIDE SEQUENCE</scope>
    <source>
        <strain evidence="12">LMG 1626</strain>
    </source>
</reference>
<evidence type="ECO:0000256" key="6">
    <source>
        <dbReference type="ARBA" id="ARBA00049157"/>
    </source>
</evidence>
<evidence type="ECO:0000256" key="3">
    <source>
        <dbReference type="ARBA" id="ARBA00022793"/>
    </source>
</evidence>
<sequence>MTTRRTRLIAALDTRDPAEATRWANAVSSHVDAIKLGLEFAYAAGFETVTKVAQGRDLFLDLKLHDIPNTVGAAVGSLNRLSPAMLTIHASGGSAMVAAARQACDDSFPEGKRPLLLAVTVLTSLDDAALAETGVPGGARAQVLRLAELALRNGADGLVCSAHELTALRKEFGERPVFVTPGIRPRGADAGDQKRIMTPTEARQAGADWIVVGRPITKAADPAAAAAAIAAELIAP</sequence>
<feature type="binding site" evidence="7">
    <location>
        <begin position="61"/>
        <end position="70"/>
    </location>
    <ligand>
        <name>substrate</name>
    </ligand>
</feature>
<dbReference type="PANTHER" id="PTHR32119:SF2">
    <property type="entry name" value="OROTIDINE 5'-PHOSPHATE DECARBOXYLASE"/>
    <property type="match status" value="1"/>
</dbReference>
<evidence type="ECO:0000256" key="8">
    <source>
        <dbReference type="PIRSR" id="PIRSR614732-1"/>
    </source>
</evidence>
<dbReference type="GO" id="GO:0004590">
    <property type="term" value="F:orotidine-5'-phosphate decarboxylase activity"/>
    <property type="evidence" value="ECO:0007669"/>
    <property type="project" value="UniProtKB-UniRule"/>
</dbReference>
<dbReference type="InterPro" id="IPR047596">
    <property type="entry name" value="OMPdecase_bac"/>
</dbReference>
<dbReference type="GO" id="GO:0006207">
    <property type="term" value="P:'de novo' pyrimidine nucleobase biosynthetic process"/>
    <property type="evidence" value="ECO:0007669"/>
    <property type="project" value="InterPro"/>
</dbReference>
<comment type="similarity">
    <text evidence="7">Belongs to the OMP decarboxylase family. Type 1 subfamily.</text>
</comment>
<feature type="binding site" evidence="7 9">
    <location>
        <position position="193"/>
    </location>
    <ligand>
        <name>substrate</name>
    </ligand>
</feature>
<comment type="subunit">
    <text evidence="7">Homodimer.</text>
</comment>
<evidence type="ECO:0000256" key="9">
    <source>
        <dbReference type="PIRSR" id="PIRSR614732-2"/>
    </source>
</evidence>
<dbReference type="EC" id="4.1.1.23" evidence="7"/>
<dbReference type="InterPro" id="IPR013785">
    <property type="entry name" value="Aldolase_TIM"/>
</dbReference>
<feature type="active site" description="For OMPdecase activity" evidence="8">
    <location>
        <position position="63"/>
    </location>
</feature>
<feature type="binding site" evidence="7 9">
    <location>
        <position position="123"/>
    </location>
    <ligand>
        <name>substrate</name>
    </ligand>
</feature>
<protein>
    <recommendedName>
        <fullName evidence="7">Orotidine 5'-phosphate decarboxylase</fullName>
        <ecNumber evidence="7">4.1.1.23</ecNumber>
    </recommendedName>
    <alternativeName>
        <fullName evidence="7">OMP decarboxylase</fullName>
        <shortName evidence="7">OMPDCase</shortName>
        <shortName evidence="7">OMPdecase</shortName>
    </alternativeName>
</protein>
<keyword evidence="5 7" id="KW-0456">Lyase</keyword>
<dbReference type="InterPro" id="IPR001754">
    <property type="entry name" value="OMPdeCOase_dom"/>
</dbReference>
<accession>A0A967B4R0</accession>
<evidence type="ECO:0000256" key="1">
    <source>
        <dbReference type="ARBA" id="ARBA00002356"/>
    </source>
</evidence>
<dbReference type="NCBIfam" id="TIGR01740">
    <property type="entry name" value="pyrF"/>
    <property type="match status" value="1"/>
</dbReference>
<dbReference type="GO" id="GO:0044205">
    <property type="term" value="P:'de novo' UMP biosynthetic process"/>
    <property type="evidence" value="ECO:0007669"/>
    <property type="project" value="UniProtKB-UniRule"/>
</dbReference>
<dbReference type="PANTHER" id="PTHR32119">
    <property type="entry name" value="OROTIDINE 5'-PHOSPHATE DECARBOXYLASE"/>
    <property type="match status" value="1"/>
</dbReference>
<feature type="domain" description="Orotidine 5'-phosphate decarboxylase" evidence="11">
    <location>
        <begin position="7"/>
        <end position="229"/>
    </location>
</feature>
<feature type="binding site" evidence="7 9">
    <location>
        <position position="214"/>
    </location>
    <ligand>
        <name>substrate</name>
    </ligand>
</feature>
<comment type="pathway">
    <text evidence="2 7 10">Pyrimidine metabolism; UMP biosynthesis via de novo pathway; UMP from orotate: step 2/2.</text>
</comment>